<dbReference type="InterPro" id="IPR039417">
    <property type="entry name" value="Peptidase_C1A_papain-like"/>
</dbReference>
<dbReference type="InterPro" id="IPR000668">
    <property type="entry name" value="Peptidase_C1A_C"/>
</dbReference>
<gene>
    <name evidence="3" type="ORF">EGW08_014930</name>
</gene>
<name>A0A433T6X0_ELYCH</name>
<comment type="caution">
    <text evidence="3">The sequence shown here is derived from an EMBL/GenBank/DDBJ whole genome shotgun (WGS) entry which is preliminary data.</text>
</comment>
<dbReference type="Pfam" id="PF00112">
    <property type="entry name" value="Peptidase_C1"/>
    <property type="match status" value="1"/>
</dbReference>
<dbReference type="Gene3D" id="3.90.70.10">
    <property type="entry name" value="Cysteine proteinases"/>
    <property type="match status" value="1"/>
</dbReference>
<evidence type="ECO:0000313" key="3">
    <source>
        <dbReference type="EMBL" id="RUS77303.1"/>
    </source>
</evidence>
<accession>A0A433T6X0</accession>
<dbReference type="Proteomes" id="UP000271974">
    <property type="component" value="Unassembled WGS sequence"/>
</dbReference>
<evidence type="ECO:0000259" key="2">
    <source>
        <dbReference type="SMART" id="SM00645"/>
    </source>
</evidence>
<dbReference type="AlphaFoldDB" id="A0A433T6X0"/>
<dbReference type="EMBL" id="RQTK01000591">
    <property type="protein sequence ID" value="RUS77303.1"/>
    <property type="molecule type" value="Genomic_DNA"/>
</dbReference>
<sequence length="110" mass="12003">YIKGFQSVKRYDEFSLQAAVATTGPVAVAFDASNIDFQLYKGGVYSNVLCNKLIVNHAALVTGYGNDVTGAYWMVKNSWGTSWGMDGYVMMARFRSNMCGIATCASFPTL</sequence>
<proteinExistence type="inferred from homology"/>
<evidence type="ECO:0000313" key="4">
    <source>
        <dbReference type="Proteomes" id="UP000271974"/>
    </source>
</evidence>
<dbReference type="SUPFAM" id="SSF54001">
    <property type="entry name" value="Cysteine proteinases"/>
    <property type="match status" value="1"/>
</dbReference>
<dbReference type="OrthoDB" id="6286504at2759"/>
<dbReference type="InterPro" id="IPR038765">
    <property type="entry name" value="Papain-like_cys_pep_sf"/>
</dbReference>
<feature type="non-terminal residue" evidence="3">
    <location>
        <position position="1"/>
    </location>
</feature>
<protein>
    <recommendedName>
        <fullName evidence="2">Peptidase C1A papain C-terminal domain-containing protein</fullName>
    </recommendedName>
</protein>
<dbReference type="SMART" id="SM00645">
    <property type="entry name" value="Pept_C1"/>
    <property type="match status" value="1"/>
</dbReference>
<feature type="domain" description="Peptidase C1A papain C-terminal" evidence="2">
    <location>
        <begin position="1"/>
        <end position="109"/>
    </location>
</feature>
<dbReference type="STRING" id="188477.A0A433T6X0"/>
<dbReference type="InterPro" id="IPR013128">
    <property type="entry name" value="Peptidase_C1A"/>
</dbReference>
<dbReference type="PANTHER" id="PTHR12411">
    <property type="entry name" value="CYSTEINE PROTEASE FAMILY C1-RELATED"/>
    <property type="match status" value="1"/>
</dbReference>
<dbReference type="GO" id="GO:0006508">
    <property type="term" value="P:proteolysis"/>
    <property type="evidence" value="ECO:0007669"/>
    <property type="project" value="InterPro"/>
</dbReference>
<keyword evidence="4" id="KW-1185">Reference proteome</keyword>
<dbReference type="GO" id="GO:0008234">
    <property type="term" value="F:cysteine-type peptidase activity"/>
    <property type="evidence" value="ECO:0007669"/>
    <property type="project" value="InterPro"/>
</dbReference>
<reference evidence="3 4" key="1">
    <citation type="submission" date="2019-01" db="EMBL/GenBank/DDBJ databases">
        <title>A draft genome assembly of the solar-powered sea slug Elysia chlorotica.</title>
        <authorList>
            <person name="Cai H."/>
            <person name="Li Q."/>
            <person name="Fang X."/>
            <person name="Li J."/>
            <person name="Curtis N.E."/>
            <person name="Altenburger A."/>
            <person name="Shibata T."/>
            <person name="Feng M."/>
            <person name="Maeda T."/>
            <person name="Schwartz J.A."/>
            <person name="Shigenobu S."/>
            <person name="Lundholm N."/>
            <person name="Nishiyama T."/>
            <person name="Yang H."/>
            <person name="Hasebe M."/>
            <person name="Li S."/>
            <person name="Pierce S.K."/>
            <person name="Wang J."/>
        </authorList>
    </citation>
    <scope>NUCLEOTIDE SEQUENCE [LARGE SCALE GENOMIC DNA]</scope>
    <source>
        <strain evidence="3">EC2010</strain>
        <tissue evidence="3">Whole organism of an adult</tissue>
    </source>
</reference>
<organism evidence="3 4">
    <name type="scientific">Elysia chlorotica</name>
    <name type="common">Eastern emerald elysia</name>
    <name type="synonym">Sea slug</name>
    <dbReference type="NCBI Taxonomy" id="188477"/>
    <lineage>
        <taxon>Eukaryota</taxon>
        <taxon>Metazoa</taxon>
        <taxon>Spiralia</taxon>
        <taxon>Lophotrochozoa</taxon>
        <taxon>Mollusca</taxon>
        <taxon>Gastropoda</taxon>
        <taxon>Heterobranchia</taxon>
        <taxon>Euthyneura</taxon>
        <taxon>Panpulmonata</taxon>
        <taxon>Sacoglossa</taxon>
        <taxon>Placobranchoidea</taxon>
        <taxon>Plakobranchidae</taxon>
        <taxon>Elysia</taxon>
    </lineage>
</organism>
<comment type="similarity">
    <text evidence="1">Belongs to the peptidase C1 family.</text>
</comment>
<dbReference type="CDD" id="cd02248">
    <property type="entry name" value="Peptidase_C1A"/>
    <property type="match status" value="1"/>
</dbReference>
<evidence type="ECO:0000256" key="1">
    <source>
        <dbReference type="ARBA" id="ARBA00008455"/>
    </source>
</evidence>